<reference evidence="2" key="1">
    <citation type="journal article" date="2019" name="Int. J. Syst. Evol. Microbiol.">
        <title>The Global Catalogue of Microorganisms (GCM) 10K type strain sequencing project: providing services to taxonomists for standard genome sequencing and annotation.</title>
        <authorList>
            <consortium name="The Broad Institute Genomics Platform"/>
            <consortium name="The Broad Institute Genome Sequencing Center for Infectious Disease"/>
            <person name="Wu L."/>
            <person name="Ma J."/>
        </authorList>
    </citation>
    <scope>NUCLEOTIDE SEQUENCE [LARGE SCALE GENOMIC DNA]</scope>
    <source>
        <strain evidence="2">CECT 7131</strain>
    </source>
</reference>
<accession>A0ABT8A4A1</accession>
<name>A0ABT8A4A1_9PROT</name>
<dbReference type="EMBL" id="JAUFPN010000107">
    <property type="protein sequence ID" value="MDN3564607.1"/>
    <property type="molecule type" value="Genomic_DNA"/>
</dbReference>
<dbReference type="RefSeq" id="WP_290316411.1">
    <property type="nucleotide sequence ID" value="NZ_JAUFPN010000107.1"/>
</dbReference>
<evidence type="ECO:0000313" key="1">
    <source>
        <dbReference type="EMBL" id="MDN3564607.1"/>
    </source>
</evidence>
<organism evidence="1 2">
    <name type="scientific">Paeniroseomonas aquatica</name>
    <dbReference type="NCBI Taxonomy" id="373043"/>
    <lineage>
        <taxon>Bacteria</taxon>
        <taxon>Pseudomonadati</taxon>
        <taxon>Pseudomonadota</taxon>
        <taxon>Alphaproteobacteria</taxon>
        <taxon>Acetobacterales</taxon>
        <taxon>Acetobacteraceae</taxon>
        <taxon>Paeniroseomonas</taxon>
    </lineage>
</organism>
<dbReference type="Proteomes" id="UP001529369">
    <property type="component" value="Unassembled WGS sequence"/>
</dbReference>
<sequence length="67" mass="7750">MPDDSPPPHPAQLGFFEPKALRMTPGERDLVAAFMERVLAAHPAWPWPLIEEEARRRAEEMFVVVRR</sequence>
<keyword evidence="2" id="KW-1185">Reference proteome</keyword>
<gene>
    <name evidence="1" type="ORF">QWZ14_09550</name>
</gene>
<protein>
    <submittedName>
        <fullName evidence="1">Uncharacterized protein</fullName>
    </submittedName>
</protein>
<proteinExistence type="predicted"/>
<comment type="caution">
    <text evidence="1">The sequence shown here is derived from an EMBL/GenBank/DDBJ whole genome shotgun (WGS) entry which is preliminary data.</text>
</comment>
<evidence type="ECO:0000313" key="2">
    <source>
        <dbReference type="Proteomes" id="UP001529369"/>
    </source>
</evidence>